<gene>
    <name evidence="3" type="primary">ptsN</name>
    <name evidence="2" type="ORF">ESZ26_05285</name>
    <name evidence="3" type="ORF">ESZ27_10730</name>
</gene>
<protein>
    <submittedName>
        <fullName evidence="3">PTS IIA-like nitrogen regulatory protein PtsN</fullName>
    </submittedName>
</protein>
<dbReference type="InterPro" id="IPR016152">
    <property type="entry name" value="PTrfase/Anion_transptr"/>
</dbReference>
<dbReference type="InterPro" id="IPR006320">
    <property type="entry name" value="PTS_Nitro_regul"/>
</dbReference>
<keyword evidence="4" id="KW-1185">Reference proteome</keyword>
<dbReference type="AlphaFoldDB" id="A0A5C6QCI7"/>
<dbReference type="Proteomes" id="UP000321917">
    <property type="component" value="Unassembled WGS sequence"/>
</dbReference>
<sequence length="151" mass="16734">MKLQDILTLDCTLCAIKGTSKKKLLEIISTTAAKKFDNIDTHQLFESLMAREKVGSTGIGNGIAIPHGRLSNTSQVIAVLLTSEQAVEFDAIDNRAVDIIIALFVPEENCQQHLDTLQSIAQIFSTKQIAKQVRKCKNSQELFNIIKHAER</sequence>
<dbReference type="InterPro" id="IPR051541">
    <property type="entry name" value="PTS_SugarTrans_NitroReg"/>
</dbReference>
<dbReference type="EMBL" id="VOLR01000006">
    <property type="protein sequence ID" value="TWX61159.1"/>
    <property type="molecule type" value="Genomic_DNA"/>
</dbReference>
<dbReference type="PROSITE" id="PS00372">
    <property type="entry name" value="PTS_EIIA_TYPE_2_HIS"/>
    <property type="match status" value="1"/>
</dbReference>
<dbReference type="PROSITE" id="PS51094">
    <property type="entry name" value="PTS_EIIA_TYPE_2"/>
    <property type="match status" value="1"/>
</dbReference>
<dbReference type="GO" id="GO:0030295">
    <property type="term" value="F:protein kinase activator activity"/>
    <property type="evidence" value="ECO:0007669"/>
    <property type="project" value="TreeGrafter"/>
</dbReference>
<comment type="caution">
    <text evidence="3">The sequence shown here is derived from an EMBL/GenBank/DDBJ whole genome shotgun (WGS) entry which is preliminary data.</text>
</comment>
<dbReference type="InterPro" id="IPR002178">
    <property type="entry name" value="PTS_EIIA_type-2_dom"/>
</dbReference>
<dbReference type="PANTHER" id="PTHR47738:SF1">
    <property type="entry name" value="NITROGEN REGULATORY PROTEIN"/>
    <property type="match status" value="1"/>
</dbReference>
<dbReference type="GO" id="GO:0008982">
    <property type="term" value="F:protein-N(PI)-phosphohistidine-sugar phosphotransferase activity"/>
    <property type="evidence" value="ECO:0007669"/>
    <property type="project" value="InterPro"/>
</dbReference>
<feature type="domain" description="PTS EIIA type-2" evidence="1">
    <location>
        <begin position="5"/>
        <end position="149"/>
    </location>
</feature>
<proteinExistence type="predicted"/>
<dbReference type="OrthoDB" id="95460at2"/>
<evidence type="ECO:0000313" key="4">
    <source>
        <dbReference type="Proteomes" id="UP000321525"/>
    </source>
</evidence>
<dbReference type="EMBL" id="VOLQ01000018">
    <property type="protein sequence ID" value="TWX66491.1"/>
    <property type="molecule type" value="Genomic_DNA"/>
</dbReference>
<dbReference type="Gene3D" id="3.40.930.10">
    <property type="entry name" value="Mannitol-specific EII, Chain A"/>
    <property type="match status" value="1"/>
</dbReference>
<organism evidence="3 5">
    <name type="scientific">Colwellia hornerae</name>
    <dbReference type="NCBI Taxonomy" id="89402"/>
    <lineage>
        <taxon>Bacteria</taxon>
        <taxon>Pseudomonadati</taxon>
        <taxon>Pseudomonadota</taxon>
        <taxon>Gammaproteobacteria</taxon>
        <taxon>Alteromonadales</taxon>
        <taxon>Colwelliaceae</taxon>
        <taxon>Colwellia</taxon>
    </lineage>
</organism>
<evidence type="ECO:0000313" key="2">
    <source>
        <dbReference type="EMBL" id="TWX61159.1"/>
    </source>
</evidence>
<evidence type="ECO:0000313" key="3">
    <source>
        <dbReference type="EMBL" id="TWX66491.1"/>
    </source>
</evidence>
<dbReference type="Proteomes" id="UP000321525">
    <property type="component" value="Unassembled WGS sequence"/>
</dbReference>
<dbReference type="CDD" id="cd00211">
    <property type="entry name" value="PTS_IIA_fru"/>
    <property type="match status" value="1"/>
</dbReference>
<dbReference type="RefSeq" id="WP_146798693.1">
    <property type="nucleotide sequence ID" value="NZ_VOLP01000007.1"/>
</dbReference>
<name>A0A5C6QCI7_9GAMM</name>
<dbReference type="NCBIfam" id="TIGR01419">
    <property type="entry name" value="nitro_reg_IIA"/>
    <property type="match status" value="1"/>
</dbReference>
<dbReference type="SUPFAM" id="SSF55804">
    <property type="entry name" value="Phoshotransferase/anion transport protein"/>
    <property type="match status" value="1"/>
</dbReference>
<dbReference type="Pfam" id="PF00359">
    <property type="entry name" value="PTS_EIIA_2"/>
    <property type="match status" value="1"/>
</dbReference>
<evidence type="ECO:0000313" key="5">
    <source>
        <dbReference type="Proteomes" id="UP000321917"/>
    </source>
</evidence>
<dbReference type="PANTHER" id="PTHR47738">
    <property type="entry name" value="PTS SYSTEM FRUCTOSE-LIKE EIIA COMPONENT-RELATED"/>
    <property type="match status" value="1"/>
</dbReference>
<reference evidence="3 5" key="1">
    <citation type="submission" date="2019-07" db="EMBL/GenBank/DDBJ databases">
        <title>Genomes of sea-ice associated Colwellia species.</title>
        <authorList>
            <person name="Bowman J.P."/>
        </authorList>
    </citation>
    <scope>NUCLEOTIDE SEQUENCE [LARGE SCALE GENOMIC DNA]</scope>
    <source>
        <strain evidence="2 4">ACAM 607</strain>
        <strain evidence="3 5">IC036</strain>
    </source>
</reference>
<dbReference type="GO" id="GO:0009401">
    <property type="term" value="P:phosphoenolpyruvate-dependent sugar phosphotransferase system"/>
    <property type="evidence" value="ECO:0007669"/>
    <property type="project" value="InterPro"/>
</dbReference>
<accession>A0A5C6QCI7</accession>
<evidence type="ECO:0000259" key="1">
    <source>
        <dbReference type="PROSITE" id="PS51094"/>
    </source>
</evidence>